<comment type="caution">
    <text evidence="2">The sequence shown here is derived from an EMBL/GenBank/DDBJ whole genome shotgun (WGS) entry which is preliminary data.</text>
</comment>
<sequence length="86" mass="10271">MSQNLEERVLKIEQRNQKVELDKAWETSWTRRFLIAIMTYITIVLFFLVAKLPKPFINSIVPTVGFVLSTLSLPYFKKLWIKKRKK</sequence>
<reference evidence="2" key="1">
    <citation type="submission" date="2017-02" db="EMBL/GenBank/DDBJ databases">
        <title>Delving into the versatile metabolic prowess of the omnipresent phylum Bacteroidetes.</title>
        <authorList>
            <person name="Nobu M.K."/>
            <person name="Mei R."/>
            <person name="Narihiro T."/>
            <person name="Kuroda K."/>
            <person name="Liu W.-T."/>
        </authorList>
    </citation>
    <scope>NUCLEOTIDE SEQUENCE</scope>
    <source>
        <strain evidence="2">ADurb.Bin160</strain>
    </source>
</reference>
<evidence type="ECO:0000256" key="1">
    <source>
        <dbReference type="SAM" id="Phobius"/>
    </source>
</evidence>
<dbReference type="EMBL" id="MWDB01000001">
    <property type="protein sequence ID" value="OQB42648.1"/>
    <property type="molecule type" value="Genomic_DNA"/>
</dbReference>
<gene>
    <name evidence="2" type="ORF">BWY04_00084</name>
</gene>
<proteinExistence type="predicted"/>
<feature type="transmembrane region" description="Helical" evidence="1">
    <location>
        <begin position="56"/>
        <end position="76"/>
    </location>
</feature>
<accession>A0A1V5ZRH1</accession>
<protein>
    <submittedName>
        <fullName evidence="2">Uncharacterized protein</fullName>
    </submittedName>
</protein>
<name>A0A1V5ZRH1_9BACT</name>
<dbReference type="AlphaFoldDB" id="A0A1V5ZRH1"/>
<keyword evidence="1" id="KW-1133">Transmembrane helix</keyword>
<keyword evidence="1" id="KW-0812">Transmembrane</keyword>
<evidence type="ECO:0000313" key="2">
    <source>
        <dbReference type="EMBL" id="OQB42648.1"/>
    </source>
</evidence>
<feature type="transmembrane region" description="Helical" evidence="1">
    <location>
        <begin position="33"/>
        <end position="50"/>
    </location>
</feature>
<dbReference type="Proteomes" id="UP000485621">
    <property type="component" value="Unassembled WGS sequence"/>
</dbReference>
<keyword evidence="1" id="KW-0472">Membrane</keyword>
<organism evidence="2">
    <name type="scientific">candidate division CPR1 bacterium ADurb.Bin160</name>
    <dbReference type="NCBI Taxonomy" id="1852826"/>
    <lineage>
        <taxon>Bacteria</taxon>
        <taxon>candidate division CPR1</taxon>
    </lineage>
</organism>